<gene>
    <name evidence="2" type="ORF">OC842_005061</name>
</gene>
<dbReference type="AlphaFoldDB" id="A0AAN6JJF3"/>
<evidence type="ECO:0000313" key="3">
    <source>
        <dbReference type="Proteomes" id="UP001176521"/>
    </source>
</evidence>
<accession>A0AAN6JJF3</accession>
<evidence type="ECO:0000313" key="2">
    <source>
        <dbReference type="EMBL" id="KAK0526853.1"/>
    </source>
</evidence>
<evidence type="ECO:0008006" key="4">
    <source>
        <dbReference type="Google" id="ProtNLM"/>
    </source>
</evidence>
<reference evidence="2" key="1">
    <citation type="journal article" date="2023" name="PhytoFront">
        <title>Draft Genome Resources of Seven Strains of Tilletia horrida, Causal Agent of Kernel Smut of Rice.</title>
        <authorList>
            <person name="Khanal S."/>
            <person name="Antony Babu S."/>
            <person name="Zhou X.G."/>
        </authorList>
    </citation>
    <scope>NUCLEOTIDE SEQUENCE</scope>
    <source>
        <strain evidence="2">TX3</strain>
    </source>
</reference>
<sequence length="355" mass="38503">MDASSSTSALALVFTLAAVLLVSLKMAARTTGKKKEELYGDMNHVSFNVRPPSTAWLNMGWWESEDTFFVDACEELARRLHATAALPENPRILDVGCGSGDSLLLLQRTSHPSVLHGVTSLPSHASFARKRLRAQSGISDEKDTSHDVHCADAVRWLQQPSAPRIEQGRYPEGYHAIFALDCAYHFNDRPTFFQHAFNALQPGGTLALLDLALAFPYPDATSSSRAYQFKSAQKIPPPKRAPTRMQSVMHTIGCASASTPTSHFVPIDTYAAQLAHVGFTPSEVVIQDVSVEVLAGFARFLCSIGNAEEAAWRASPPALMTLGLRMVGKHVVSKWAAGGDAGMLRCVLVFAKKPA</sequence>
<dbReference type="InterPro" id="IPR029063">
    <property type="entry name" value="SAM-dependent_MTases_sf"/>
</dbReference>
<dbReference type="SUPFAM" id="SSF53335">
    <property type="entry name" value="S-adenosyl-L-methionine-dependent methyltransferases"/>
    <property type="match status" value="1"/>
</dbReference>
<dbReference type="Proteomes" id="UP001176521">
    <property type="component" value="Unassembled WGS sequence"/>
</dbReference>
<feature type="chain" id="PRO_5042944226" description="S-adenosyl-L-methionine-dependent methyltransferase" evidence="1">
    <location>
        <begin position="28"/>
        <end position="355"/>
    </location>
</feature>
<feature type="signal peptide" evidence="1">
    <location>
        <begin position="1"/>
        <end position="27"/>
    </location>
</feature>
<dbReference type="Pfam" id="PF13489">
    <property type="entry name" value="Methyltransf_23"/>
    <property type="match status" value="1"/>
</dbReference>
<proteinExistence type="predicted"/>
<dbReference type="EMBL" id="JAPDMQ010000336">
    <property type="protein sequence ID" value="KAK0526853.1"/>
    <property type="molecule type" value="Genomic_DNA"/>
</dbReference>
<keyword evidence="3" id="KW-1185">Reference proteome</keyword>
<dbReference type="Gene3D" id="3.40.50.150">
    <property type="entry name" value="Vaccinia Virus protein VP39"/>
    <property type="match status" value="1"/>
</dbReference>
<keyword evidence="1" id="KW-0732">Signal</keyword>
<evidence type="ECO:0000256" key="1">
    <source>
        <dbReference type="SAM" id="SignalP"/>
    </source>
</evidence>
<comment type="caution">
    <text evidence="2">The sequence shown here is derived from an EMBL/GenBank/DDBJ whole genome shotgun (WGS) entry which is preliminary data.</text>
</comment>
<name>A0AAN6JJF3_9BASI</name>
<dbReference type="CDD" id="cd02440">
    <property type="entry name" value="AdoMet_MTases"/>
    <property type="match status" value="1"/>
</dbReference>
<organism evidence="2 3">
    <name type="scientific">Tilletia horrida</name>
    <dbReference type="NCBI Taxonomy" id="155126"/>
    <lineage>
        <taxon>Eukaryota</taxon>
        <taxon>Fungi</taxon>
        <taxon>Dikarya</taxon>
        <taxon>Basidiomycota</taxon>
        <taxon>Ustilaginomycotina</taxon>
        <taxon>Exobasidiomycetes</taxon>
        <taxon>Tilletiales</taxon>
        <taxon>Tilletiaceae</taxon>
        <taxon>Tilletia</taxon>
    </lineage>
</organism>
<protein>
    <recommendedName>
        <fullName evidence="4">S-adenosyl-L-methionine-dependent methyltransferase</fullName>
    </recommendedName>
</protein>